<accession>A0A914AFM1</accession>
<organism evidence="1 2">
    <name type="scientific">Patiria miniata</name>
    <name type="common">Bat star</name>
    <name type="synonym">Asterina miniata</name>
    <dbReference type="NCBI Taxonomy" id="46514"/>
    <lineage>
        <taxon>Eukaryota</taxon>
        <taxon>Metazoa</taxon>
        <taxon>Echinodermata</taxon>
        <taxon>Eleutherozoa</taxon>
        <taxon>Asterozoa</taxon>
        <taxon>Asteroidea</taxon>
        <taxon>Valvatacea</taxon>
        <taxon>Valvatida</taxon>
        <taxon>Asterinidae</taxon>
        <taxon>Patiria</taxon>
    </lineage>
</organism>
<proteinExistence type="predicted"/>
<dbReference type="AlphaFoldDB" id="A0A914AFM1"/>
<dbReference type="GeneID" id="119732725"/>
<protein>
    <submittedName>
        <fullName evidence="1">Uncharacterized protein</fullName>
    </submittedName>
</protein>
<reference evidence="1" key="1">
    <citation type="submission" date="2022-11" db="UniProtKB">
        <authorList>
            <consortium name="EnsemblMetazoa"/>
        </authorList>
    </citation>
    <scope>IDENTIFICATION</scope>
</reference>
<evidence type="ECO:0000313" key="1">
    <source>
        <dbReference type="EnsemblMetazoa" id="XP_038062301.1"/>
    </source>
</evidence>
<keyword evidence="2" id="KW-1185">Reference proteome</keyword>
<name>A0A914AFM1_PATMI</name>
<evidence type="ECO:0000313" key="2">
    <source>
        <dbReference type="Proteomes" id="UP000887568"/>
    </source>
</evidence>
<dbReference type="EnsemblMetazoa" id="XM_038206373.1">
    <property type="protein sequence ID" value="XP_038062301.1"/>
    <property type="gene ID" value="LOC119732725"/>
</dbReference>
<dbReference type="Proteomes" id="UP000887568">
    <property type="component" value="Unplaced"/>
</dbReference>
<dbReference type="RefSeq" id="XP_038062301.1">
    <property type="nucleotide sequence ID" value="XM_038206373.1"/>
</dbReference>
<sequence length="105" mass="11798">MCIIMARSHQLQIHMFPASCQCALQQHHSVCQYLNVVQKSSTTNPHVSCQLPVCFLTASLCMPVFEHGSGKDADSLADEMKQCQPIYYHSVSNIQPYVIQDEITL</sequence>